<evidence type="ECO:0000256" key="6">
    <source>
        <dbReference type="ARBA" id="ARBA00022703"/>
    </source>
</evidence>
<evidence type="ECO:0000256" key="13">
    <source>
        <dbReference type="ARBA" id="ARBA00042316"/>
    </source>
</evidence>
<evidence type="ECO:0000256" key="10">
    <source>
        <dbReference type="ARBA" id="ARBA00023242"/>
    </source>
</evidence>
<dbReference type="EMBL" id="GEDV01008947">
    <property type="protein sequence ID" value="JAP79610.1"/>
    <property type="molecule type" value="Transcribed_RNA"/>
</dbReference>
<evidence type="ECO:0000256" key="7">
    <source>
        <dbReference type="ARBA" id="ARBA00022741"/>
    </source>
</evidence>
<reference evidence="16" key="1">
    <citation type="journal article" date="2016" name="Ticks Tick Borne Dis.">
        <title>De novo assembly and annotation of the salivary gland transcriptome of Rhipicephalus appendiculatus male and female ticks during blood feeding.</title>
        <authorList>
            <person name="de Castro M.H."/>
            <person name="de Klerk D."/>
            <person name="Pienaar R."/>
            <person name="Latif A.A."/>
            <person name="Rees D.J."/>
            <person name="Mans B.J."/>
        </authorList>
    </citation>
    <scope>NUCLEOTIDE SEQUENCE</scope>
    <source>
        <tissue evidence="16">Salivary glands</tissue>
    </source>
</reference>
<evidence type="ECO:0000256" key="9">
    <source>
        <dbReference type="ARBA" id="ARBA00022840"/>
    </source>
</evidence>
<organism evidence="16">
    <name type="scientific">Rhipicephalus appendiculatus</name>
    <name type="common">Brown ear tick</name>
    <dbReference type="NCBI Taxonomy" id="34631"/>
    <lineage>
        <taxon>Eukaryota</taxon>
        <taxon>Metazoa</taxon>
        <taxon>Ecdysozoa</taxon>
        <taxon>Arthropoda</taxon>
        <taxon>Chelicerata</taxon>
        <taxon>Arachnida</taxon>
        <taxon>Acari</taxon>
        <taxon>Parasitiformes</taxon>
        <taxon>Ixodida</taxon>
        <taxon>Ixodoidea</taxon>
        <taxon>Ixodidae</taxon>
        <taxon>Rhipicephalinae</taxon>
        <taxon>Rhipicephalus</taxon>
        <taxon>Rhipicephalus</taxon>
    </lineage>
</organism>
<keyword evidence="7" id="KW-0547">Nucleotide-binding</keyword>
<evidence type="ECO:0000256" key="4">
    <source>
        <dbReference type="ARBA" id="ARBA00022490"/>
    </source>
</evidence>
<dbReference type="PANTHER" id="PTHR46116:SF26">
    <property type="entry name" value="UBIQUITIN-CONJUGATING ENZYME E2 Z"/>
    <property type="match status" value="1"/>
</dbReference>
<evidence type="ECO:0000313" key="16">
    <source>
        <dbReference type="EMBL" id="JAP79610.1"/>
    </source>
</evidence>
<evidence type="ECO:0000256" key="14">
    <source>
        <dbReference type="ARBA" id="ARBA00042401"/>
    </source>
</evidence>
<comment type="subcellular location">
    <subcellularLocation>
        <location evidence="2">Cytoplasm</location>
    </subcellularLocation>
    <subcellularLocation>
        <location evidence="1">Nucleus</location>
    </subcellularLocation>
</comment>
<keyword evidence="8" id="KW-0833">Ubl conjugation pathway</keyword>
<evidence type="ECO:0000256" key="3">
    <source>
        <dbReference type="ARBA" id="ARBA00012486"/>
    </source>
</evidence>
<protein>
    <recommendedName>
        <fullName evidence="11">Ubiquitin-conjugating enzyme E2 Z</fullName>
        <ecNumber evidence="3">2.3.2.23</ecNumber>
    </recommendedName>
    <alternativeName>
        <fullName evidence="12">E2 ubiquitin-conjugating enzyme Z</fullName>
    </alternativeName>
    <alternativeName>
        <fullName evidence="14">Ubiquitin carrier protein Z</fullName>
    </alternativeName>
    <alternativeName>
        <fullName evidence="13">Ubiquitin-protein ligase Z</fullName>
    </alternativeName>
</protein>
<dbReference type="Gene3D" id="3.10.110.10">
    <property type="entry name" value="Ubiquitin Conjugating Enzyme"/>
    <property type="match status" value="1"/>
</dbReference>
<keyword evidence="10" id="KW-0539">Nucleus</keyword>
<dbReference type="PROSITE" id="PS50127">
    <property type="entry name" value="UBC_2"/>
    <property type="match status" value="1"/>
</dbReference>
<evidence type="ECO:0000259" key="15">
    <source>
        <dbReference type="PROSITE" id="PS50127"/>
    </source>
</evidence>
<evidence type="ECO:0000256" key="5">
    <source>
        <dbReference type="ARBA" id="ARBA00022679"/>
    </source>
</evidence>
<dbReference type="Pfam" id="PF00179">
    <property type="entry name" value="UQ_con"/>
    <property type="match status" value="1"/>
</dbReference>
<evidence type="ECO:0000256" key="2">
    <source>
        <dbReference type="ARBA" id="ARBA00004496"/>
    </source>
</evidence>
<dbReference type="GO" id="GO:0005634">
    <property type="term" value="C:nucleus"/>
    <property type="evidence" value="ECO:0007669"/>
    <property type="project" value="UniProtKB-SubCell"/>
</dbReference>
<dbReference type="GO" id="GO:0006915">
    <property type="term" value="P:apoptotic process"/>
    <property type="evidence" value="ECO:0007669"/>
    <property type="project" value="UniProtKB-KW"/>
</dbReference>
<name>A0A131YME2_RHIAP</name>
<dbReference type="GO" id="GO:0043066">
    <property type="term" value="P:negative regulation of apoptotic process"/>
    <property type="evidence" value="ECO:0007669"/>
    <property type="project" value="TreeGrafter"/>
</dbReference>
<dbReference type="SUPFAM" id="SSF54495">
    <property type="entry name" value="UBC-like"/>
    <property type="match status" value="1"/>
</dbReference>
<dbReference type="AlphaFoldDB" id="A0A131YME2"/>
<dbReference type="EC" id="2.3.2.23" evidence="3"/>
<accession>A0A131YME2</accession>
<keyword evidence="4" id="KW-0963">Cytoplasm</keyword>
<feature type="domain" description="UBC core" evidence="15">
    <location>
        <begin position="18"/>
        <end position="174"/>
    </location>
</feature>
<dbReference type="InterPro" id="IPR016135">
    <property type="entry name" value="UBQ-conjugating_enzyme/RWD"/>
</dbReference>
<dbReference type="GO" id="GO:0005524">
    <property type="term" value="F:ATP binding"/>
    <property type="evidence" value="ECO:0007669"/>
    <property type="project" value="UniProtKB-KW"/>
</dbReference>
<dbReference type="InterPro" id="IPR000608">
    <property type="entry name" value="UBC"/>
</dbReference>
<sequence>MATNWDPMNFVHDEPTPQCLLRVKKDIAEFNAQPPARLFISPVEADVTQVHVLMLGAPGSPYEGGFFQFFLKFPPNYPLSPPRARFLNMDEGRVRFHIHLYNCGKVCVTTLGTAGAVCDWSPAQSLSSTLVSIQSLLSENPYFDAFRQEKTAGDSEKYNAFVKHETIRVAVCDQVDAALREDAKCPPSFRRIILESFLESYSKYEDAVKARLHQTGTQLWDAFCNVYRTAEYETLLTRLQSLKDKVEKKNEADAAAAADAGAAASAATAAAATAGAATAAAAAENAAQQ</sequence>
<evidence type="ECO:0000256" key="8">
    <source>
        <dbReference type="ARBA" id="ARBA00022786"/>
    </source>
</evidence>
<dbReference type="SMART" id="SM00212">
    <property type="entry name" value="UBCc"/>
    <property type="match status" value="1"/>
</dbReference>
<evidence type="ECO:0000256" key="1">
    <source>
        <dbReference type="ARBA" id="ARBA00004123"/>
    </source>
</evidence>
<proteinExistence type="predicted"/>
<dbReference type="PANTHER" id="PTHR46116">
    <property type="entry name" value="(E3-INDEPENDENT) E2 UBIQUITIN-CONJUGATING ENZYME"/>
    <property type="match status" value="1"/>
</dbReference>
<keyword evidence="6" id="KW-0053">Apoptosis</keyword>
<keyword evidence="5" id="KW-0808">Transferase</keyword>
<dbReference type="GO" id="GO:0005737">
    <property type="term" value="C:cytoplasm"/>
    <property type="evidence" value="ECO:0007669"/>
    <property type="project" value="UniProtKB-SubCell"/>
</dbReference>
<dbReference type="GO" id="GO:0061631">
    <property type="term" value="F:ubiquitin conjugating enzyme activity"/>
    <property type="evidence" value="ECO:0007669"/>
    <property type="project" value="UniProtKB-EC"/>
</dbReference>
<keyword evidence="9" id="KW-0067">ATP-binding</keyword>
<dbReference type="GO" id="GO:0004869">
    <property type="term" value="F:cysteine-type endopeptidase inhibitor activity"/>
    <property type="evidence" value="ECO:0007669"/>
    <property type="project" value="TreeGrafter"/>
</dbReference>
<evidence type="ECO:0000256" key="12">
    <source>
        <dbReference type="ARBA" id="ARBA00041798"/>
    </source>
</evidence>
<evidence type="ECO:0000256" key="11">
    <source>
        <dbReference type="ARBA" id="ARBA00039894"/>
    </source>
</evidence>